<evidence type="ECO:0008006" key="4">
    <source>
        <dbReference type="Google" id="ProtNLM"/>
    </source>
</evidence>
<sequence length="271" mass="31233">MCSQDSDEESYEFFENIVEYVKKAKSAETAAASSNAETKCKSFMLAYGSRFKAEETARTICEQFINLYNSLNDPECNLNSYPNKKCCKFLKYWINFKLMKSMKNEDECVSKIYNALESHITGSDEFNIDLYYEYDINKDDLKKMNILYSLYEKHTELDTILMNISKVDKESLLLHSTACCTHYIKAKYICNDDNNRNDNSVFCNKLTTFKSKYDALYEKAFQEGSDYANNFIKLEECSNNKIITTAVTGTVVGLIPLLGVLYKVSELNIKL</sequence>
<evidence type="ECO:0000256" key="1">
    <source>
        <dbReference type="SAM" id="Phobius"/>
    </source>
</evidence>
<keyword evidence="1" id="KW-1133">Transmembrane helix</keyword>
<evidence type="ECO:0000313" key="3">
    <source>
        <dbReference type="Proteomes" id="UP000053562"/>
    </source>
</evidence>
<reference evidence="2 3" key="1">
    <citation type="submission" date="2011-08" db="EMBL/GenBank/DDBJ databases">
        <title>The Genome Sequence of Plasmodium vivax India VII.</title>
        <authorList>
            <consortium name="The Broad Institute Genome Sequencing Platform"/>
            <consortium name="The Broad Institute Genome Sequencing Center for Infectious Disease"/>
            <person name="Neafsey D."/>
            <person name="Carlton J."/>
            <person name="Barnwell J."/>
            <person name="Collins W."/>
            <person name="Escalante A."/>
            <person name="Mullikin J."/>
            <person name="Saul A."/>
            <person name="Guigo R."/>
            <person name="Camara F."/>
            <person name="Young S.K."/>
            <person name="Zeng Q."/>
            <person name="Gargeya S."/>
            <person name="Fitzgerald M."/>
            <person name="Haas B."/>
            <person name="Abouelleil A."/>
            <person name="Alvarado L."/>
            <person name="Arachchi H.M."/>
            <person name="Berlin A."/>
            <person name="Brown A."/>
            <person name="Chapman S.B."/>
            <person name="Chen Z."/>
            <person name="Dunbar C."/>
            <person name="Freedman E."/>
            <person name="Gearin G."/>
            <person name="Gellesch M."/>
            <person name="Goldberg J."/>
            <person name="Griggs A."/>
            <person name="Gujja S."/>
            <person name="Heiman D."/>
            <person name="Howarth C."/>
            <person name="Larson L."/>
            <person name="Lui A."/>
            <person name="MacDonald P.J.P."/>
            <person name="Montmayeur A."/>
            <person name="Murphy C."/>
            <person name="Neiman D."/>
            <person name="Pearson M."/>
            <person name="Priest M."/>
            <person name="Roberts A."/>
            <person name="Saif S."/>
            <person name="Shea T."/>
            <person name="Shenoy N."/>
            <person name="Sisk P."/>
            <person name="Stolte C."/>
            <person name="Sykes S."/>
            <person name="Wortman J."/>
            <person name="Nusbaum C."/>
            <person name="Birren B."/>
        </authorList>
    </citation>
    <scope>NUCLEOTIDE SEQUENCE [LARGE SCALE GENOMIC DNA]</scope>
    <source>
        <strain evidence="2 3">India VII</strain>
    </source>
</reference>
<keyword evidence="1" id="KW-0812">Transmembrane</keyword>
<accession>A0A0J9S4B2</accession>
<dbReference type="Proteomes" id="UP000053562">
    <property type="component" value="Unassembled WGS sequence"/>
</dbReference>
<keyword evidence="1" id="KW-0472">Membrane</keyword>
<feature type="transmembrane region" description="Helical" evidence="1">
    <location>
        <begin position="242"/>
        <end position="262"/>
    </location>
</feature>
<proteinExistence type="predicted"/>
<protein>
    <recommendedName>
        <fullName evidence="4">PIR Superfamily Protein</fullName>
    </recommendedName>
</protein>
<organism evidence="2 3">
    <name type="scientific">Plasmodium vivax India VII</name>
    <dbReference type="NCBI Taxonomy" id="1077284"/>
    <lineage>
        <taxon>Eukaryota</taxon>
        <taxon>Sar</taxon>
        <taxon>Alveolata</taxon>
        <taxon>Apicomplexa</taxon>
        <taxon>Aconoidasida</taxon>
        <taxon>Haemosporida</taxon>
        <taxon>Plasmodiidae</taxon>
        <taxon>Plasmodium</taxon>
        <taxon>Plasmodium (Plasmodium)</taxon>
    </lineage>
</organism>
<name>A0A0J9S4B2_PLAVI</name>
<gene>
    <name evidence="2" type="ORF">PVIIG_06050</name>
</gene>
<dbReference type="AlphaFoldDB" id="A0A0J9S4B2"/>
<evidence type="ECO:0000313" key="2">
    <source>
        <dbReference type="EMBL" id="KMZ76862.1"/>
    </source>
</evidence>
<dbReference type="EMBL" id="KQ234593">
    <property type="protein sequence ID" value="KMZ76862.1"/>
    <property type="molecule type" value="Genomic_DNA"/>
</dbReference>